<dbReference type="EMBL" id="JAWCUI010000044">
    <property type="protein sequence ID" value="KAL1892457.1"/>
    <property type="molecule type" value="Genomic_DNA"/>
</dbReference>
<dbReference type="InterPro" id="IPR002347">
    <property type="entry name" value="SDR_fam"/>
</dbReference>
<dbReference type="Gene3D" id="3.40.50.720">
    <property type="entry name" value="NAD(P)-binding Rossmann-like Domain"/>
    <property type="match status" value="1"/>
</dbReference>
<dbReference type="Pfam" id="PF00106">
    <property type="entry name" value="adh_short"/>
    <property type="match status" value="1"/>
</dbReference>
<evidence type="ECO:0000313" key="4">
    <source>
        <dbReference type="Proteomes" id="UP001583186"/>
    </source>
</evidence>
<keyword evidence="4" id="KW-1185">Reference proteome</keyword>
<dbReference type="Proteomes" id="UP001583186">
    <property type="component" value="Unassembled WGS sequence"/>
</dbReference>
<dbReference type="PANTHER" id="PTHR44229:SF4">
    <property type="entry name" value="15-HYDROXYPROSTAGLANDIN DEHYDROGENASE [NAD(+)]"/>
    <property type="match status" value="1"/>
</dbReference>
<sequence length="327" mass="34849">MTDIAISDDILTKAKGKVIVLTGGAQGIGGSFVKIAYTAGAHLFVGDWDIEKGDALAASLRADSAASANGGSVTFQKVDVTDYKSQLALFEAAVAAHGHIDTAVPFAAGGEPRGFFEPEALTIESLKEEPTAIKDRLELNVLSVVYFCRIALAYMRNPDPDAAQKAYAAKEPMPKSIVLLASLAGIAQNPGVPIYITSKHAVMGLLRSFAPYAPVRYNVRINAMCPSATNTRMIDSLTESWVAAGLPMNQPEDVARYVLLCATDEQRNGNAIYISGGKGVDIEDGYVRTMPVWMGLQHTIDLQASREFCGLGDGWVETSTSVGENTK</sequence>
<accession>A0ABR3YWN3</accession>
<dbReference type="InterPro" id="IPR036291">
    <property type="entry name" value="NAD(P)-bd_dom_sf"/>
</dbReference>
<evidence type="ECO:0000256" key="1">
    <source>
        <dbReference type="ARBA" id="ARBA00006484"/>
    </source>
</evidence>
<organism evidence="3 4">
    <name type="scientific">Sporothrix stenoceras</name>
    <dbReference type="NCBI Taxonomy" id="5173"/>
    <lineage>
        <taxon>Eukaryota</taxon>
        <taxon>Fungi</taxon>
        <taxon>Dikarya</taxon>
        <taxon>Ascomycota</taxon>
        <taxon>Pezizomycotina</taxon>
        <taxon>Sordariomycetes</taxon>
        <taxon>Sordariomycetidae</taxon>
        <taxon>Ophiostomatales</taxon>
        <taxon>Ophiostomataceae</taxon>
        <taxon>Sporothrix</taxon>
    </lineage>
</organism>
<comment type="caution">
    <text evidence="3">The sequence shown here is derived from an EMBL/GenBank/DDBJ whole genome shotgun (WGS) entry which is preliminary data.</text>
</comment>
<dbReference type="PANTHER" id="PTHR44229">
    <property type="entry name" value="15-HYDROXYPROSTAGLANDIN DEHYDROGENASE [NAD(+)]"/>
    <property type="match status" value="1"/>
</dbReference>
<evidence type="ECO:0000256" key="2">
    <source>
        <dbReference type="ARBA" id="ARBA00023002"/>
    </source>
</evidence>
<dbReference type="SUPFAM" id="SSF51735">
    <property type="entry name" value="NAD(P)-binding Rossmann-fold domains"/>
    <property type="match status" value="1"/>
</dbReference>
<evidence type="ECO:0000313" key="3">
    <source>
        <dbReference type="EMBL" id="KAL1892457.1"/>
    </source>
</evidence>
<protein>
    <submittedName>
        <fullName evidence="3">Uncharacterized protein</fullName>
    </submittedName>
</protein>
<dbReference type="PRINTS" id="PR00081">
    <property type="entry name" value="GDHRDH"/>
</dbReference>
<name>A0ABR3YWN3_9PEZI</name>
<reference evidence="3 4" key="1">
    <citation type="journal article" date="2024" name="IMA Fungus">
        <title>IMA Genome - F19 : A genome assembly and annotation guide to empower mycologists, including annotated draft genome sequences of Ceratocystis pirilliformis, Diaporthe australafricana, Fusarium ophioides, Paecilomyces lecythidis, and Sporothrix stenoceras.</title>
        <authorList>
            <person name="Aylward J."/>
            <person name="Wilson A.M."/>
            <person name="Visagie C.M."/>
            <person name="Spraker J."/>
            <person name="Barnes I."/>
            <person name="Buitendag C."/>
            <person name="Ceriani C."/>
            <person name="Del Mar Angel L."/>
            <person name="du Plessis D."/>
            <person name="Fuchs T."/>
            <person name="Gasser K."/>
            <person name="Kramer D."/>
            <person name="Li W."/>
            <person name="Munsamy K."/>
            <person name="Piso A."/>
            <person name="Price J.L."/>
            <person name="Sonnekus B."/>
            <person name="Thomas C."/>
            <person name="van der Nest A."/>
            <person name="van Dijk A."/>
            <person name="van Heerden A."/>
            <person name="van Vuuren N."/>
            <person name="Yilmaz N."/>
            <person name="Duong T.A."/>
            <person name="van der Merwe N.A."/>
            <person name="Wingfield M.J."/>
            <person name="Wingfield B.D."/>
        </authorList>
    </citation>
    <scope>NUCLEOTIDE SEQUENCE [LARGE SCALE GENOMIC DNA]</scope>
    <source>
        <strain evidence="3 4">CMW 5346</strain>
    </source>
</reference>
<keyword evidence="2" id="KW-0560">Oxidoreductase</keyword>
<gene>
    <name evidence="3" type="ORF">Sste5346_006967</name>
</gene>
<comment type="similarity">
    <text evidence="1">Belongs to the short-chain dehydrogenases/reductases (SDR) family.</text>
</comment>
<proteinExistence type="inferred from homology"/>